<protein>
    <recommendedName>
        <fullName evidence="4">Anti-sigma factor</fullName>
    </recommendedName>
</protein>
<dbReference type="EMBL" id="PCSW01000024">
    <property type="protein sequence ID" value="PIP57864.1"/>
    <property type="molecule type" value="Genomic_DNA"/>
</dbReference>
<proteinExistence type="predicted"/>
<accession>A0A2H0BJT7</accession>
<dbReference type="Proteomes" id="UP000229847">
    <property type="component" value="Unassembled WGS sequence"/>
</dbReference>
<keyword evidence="1" id="KW-1133">Transmembrane helix</keyword>
<reference evidence="2 3" key="1">
    <citation type="submission" date="2017-09" db="EMBL/GenBank/DDBJ databases">
        <title>Depth-based differentiation of microbial function through sediment-hosted aquifers and enrichment of novel symbionts in the deep terrestrial subsurface.</title>
        <authorList>
            <person name="Probst A.J."/>
            <person name="Ladd B."/>
            <person name="Jarett J.K."/>
            <person name="Geller-Mcgrath D.E."/>
            <person name="Sieber C.M."/>
            <person name="Emerson J.B."/>
            <person name="Anantharaman K."/>
            <person name="Thomas B.C."/>
            <person name="Malmstrom R."/>
            <person name="Stieglmeier M."/>
            <person name="Klingl A."/>
            <person name="Woyke T."/>
            <person name="Ryan C.M."/>
            <person name="Banfield J.F."/>
        </authorList>
    </citation>
    <scope>NUCLEOTIDE SEQUENCE [LARGE SCALE GENOMIC DNA]</scope>
    <source>
        <strain evidence="2">CG22_combo_CG10-13_8_21_14_all_39_10</strain>
    </source>
</reference>
<feature type="transmembrane region" description="Helical" evidence="1">
    <location>
        <begin position="6"/>
        <end position="23"/>
    </location>
</feature>
<name>A0A2H0BJT7_9BACT</name>
<comment type="caution">
    <text evidence="2">The sequence shown here is derived from an EMBL/GenBank/DDBJ whole genome shotgun (WGS) entry which is preliminary data.</text>
</comment>
<evidence type="ECO:0008006" key="4">
    <source>
        <dbReference type="Google" id="ProtNLM"/>
    </source>
</evidence>
<sequence length="153" mass="16803">MGRKEVFVGLFVILVVLGIIFGVKKAKEAKIKPLNIPTPVPTQGLEGRFKLSIPDDVEKINLQIAFGFEGQGVATRKFANGVFSHIIIADLPEPASGNYQAWLIKDDNTKISTGVLKLAKGGYLLEFSSNINYSDYKKIEVKLDDKIVMTGSF</sequence>
<dbReference type="AlphaFoldDB" id="A0A2H0BJT7"/>
<evidence type="ECO:0000256" key="1">
    <source>
        <dbReference type="SAM" id="Phobius"/>
    </source>
</evidence>
<evidence type="ECO:0000313" key="2">
    <source>
        <dbReference type="EMBL" id="PIP57864.1"/>
    </source>
</evidence>
<keyword evidence="1" id="KW-0472">Membrane</keyword>
<gene>
    <name evidence="2" type="ORF">COX03_00795</name>
</gene>
<keyword evidence="1" id="KW-0812">Transmembrane</keyword>
<organism evidence="2 3">
    <name type="scientific">Candidatus Woesebacteria bacterium CG22_combo_CG10-13_8_21_14_all_39_10</name>
    <dbReference type="NCBI Taxonomy" id="1975059"/>
    <lineage>
        <taxon>Bacteria</taxon>
        <taxon>Candidatus Woeseibacteriota</taxon>
    </lineage>
</organism>
<evidence type="ECO:0000313" key="3">
    <source>
        <dbReference type="Proteomes" id="UP000229847"/>
    </source>
</evidence>